<reference evidence="1 2" key="1">
    <citation type="journal article" date="2020" name="Mol. Biol. Evol.">
        <title>Distinct Expression and Methylation Patterns for Genes with Different Fates following a Single Whole-Genome Duplication in Flowering Plants.</title>
        <authorList>
            <person name="Shi T."/>
            <person name="Rahmani R.S."/>
            <person name="Gugger P.F."/>
            <person name="Wang M."/>
            <person name="Li H."/>
            <person name="Zhang Y."/>
            <person name="Li Z."/>
            <person name="Wang Q."/>
            <person name="Van de Peer Y."/>
            <person name="Marchal K."/>
            <person name="Chen J."/>
        </authorList>
    </citation>
    <scope>NUCLEOTIDE SEQUENCE [LARGE SCALE GENOMIC DNA]</scope>
    <source>
        <tissue evidence="1">Leaf</tissue>
    </source>
</reference>
<comment type="caution">
    <text evidence="1">The sequence shown here is derived from an EMBL/GenBank/DDBJ whole genome shotgun (WGS) entry which is preliminary data.</text>
</comment>
<dbReference type="Proteomes" id="UP000607653">
    <property type="component" value="Unassembled WGS sequence"/>
</dbReference>
<accession>A0A822Z056</accession>
<keyword evidence="2" id="KW-1185">Reference proteome</keyword>
<proteinExistence type="predicted"/>
<gene>
    <name evidence="1" type="ORF">HUJ06_007722</name>
</gene>
<evidence type="ECO:0000313" key="2">
    <source>
        <dbReference type="Proteomes" id="UP000607653"/>
    </source>
</evidence>
<protein>
    <submittedName>
        <fullName evidence="1">Uncharacterized protein</fullName>
    </submittedName>
</protein>
<name>A0A822Z056_NELNU</name>
<evidence type="ECO:0000313" key="1">
    <source>
        <dbReference type="EMBL" id="DAD37081.1"/>
    </source>
</evidence>
<dbReference type="AlphaFoldDB" id="A0A822Z056"/>
<dbReference type="EMBL" id="DUZY01000004">
    <property type="protein sequence ID" value="DAD37081.1"/>
    <property type="molecule type" value="Genomic_DNA"/>
</dbReference>
<organism evidence="1 2">
    <name type="scientific">Nelumbo nucifera</name>
    <name type="common">Sacred lotus</name>
    <dbReference type="NCBI Taxonomy" id="4432"/>
    <lineage>
        <taxon>Eukaryota</taxon>
        <taxon>Viridiplantae</taxon>
        <taxon>Streptophyta</taxon>
        <taxon>Embryophyta</taxon>
        <taxon>Tracheophyta</taxon>
        <taxon>Spermatophyta</taxon>
        <taxon>Magnoliopsida</taxon>
        <taxon>Proteales</taxon>
        <taxon>Nelumbonaceae</taxon>
        <taxon>Nelumbo</taxon>
    </lineage>
</organism>
<sequence length="102" mass="12329">MESSLESLLDNNQPRYVKRVLNTIFSLYFWRKKQSFYSILELFNSLKLWFRSDFSAYFSFFMWSNLFKTIRFESSKSFSSAGYLFYRVQSDLLVSFIVSNQI</sequence>